<comment type="subcellular location">
    <subcellularLocation>
        <location evidence="1">Cell membrane</location>
        <topology evidence="1">Single-pass type I membrane protein</topology>
    </subcellularLocation>
</comment>
<dbReference type="Pfam" id="PF00028">
    <property type="entry name" value="Cadherin"/>
    <property type="match status" value="6"/>
</dbReference>
<feature type="region of interest" description="Disordered" evidence="13">
    <location>
        <begin position="1141"/>
        <end position="1199"/>
    </location>
</feature>
<dbReference type="PRINTS" id="PR00205">
    <property type="entry name" value="CADHERIN"/>
</dbReference>
<sequence length="1219" mass="133556">MKTKKICRTLLLVFFFLYLPAFTEEASVTYQLREEQDSGTFVGNIERDMLLQGELEPQDVVNLKYQLSSAGNPKAALFTMNESSSTITTSQRIDREEVCPGKVDCHISLDIAVYKSGSSLDLFKLWNADVNINDINDNSPTFPQPVVSLSVPESVPPMHTLHTSGAEDKDKGGNNSVQGYRLSPSNPLFDINVVDNPDGSTDLGIVIKQQLDREKQEFYQLKVEVVDGGYPQRTGSLTVNITVADINDERPTFQQSTYNVSVQENVAPNVQILQVSASDQDVGFNGEVTYSFSPRVAADVKSRLQIDTRTGSISARGPIDYEDKKRYQFLVEAKDKGSPQLSGGTVVILNVEDVNDNAPQININLMPGGSNLTESEAVGKFIAHVSVSDRDSGQNSLVICSMDDDYFDLKKFYDHAYNMYKVVLSHALDYEAARAHRLTITCRDRGDPMMANSTSFTVNVRDVNDNAPVFAQQTYTASVVENQLGVRDLIQVSAHDSDTGPGGEVDYALDSTTPNITRIFSLNSQTGVLQVRSALNREDRGRYVFHVLAYDRGTPKMTSSATVVITVLDQNDEKPYFTRSLFDCYVLERQPAGTRVGNVSAIDSDSSEHSNMRYTIVAGVGDYQLFSMEPGTGVIKSRAVFDREDRPLYRFMVKVEDPNVPVFYDLANVTVQVLDDNDNPPVVHYPKDGNNSINVVYGTRVGWVLLMVNATDGDEGVFGKISYSIADGDSTHLFDLNQHTGALRLARTILPADVQTHVLDLKVQDGGDPPLFRNSELHVHIIAGNMSLVSPDDDKDKNMMIVIILVCVTAVLALAVIITICIIRRIDRERKARRAASKAAEEEKMFHLKNQDAFMTMTLSPDSSSGSGDSSQSNGGVAGQKNKRKEVSFSIDEGVDSLNTSSGSANNAMSTFKSPMDKHKELNSTDNGLSVVNYPSLRSEPGMLNIQVGRRMSSDDNQLHTVREEEEACQYINILKRNTNGEDALSESSGETGTSDSGRGGSEDDSHSNRGSATIDPDGPAVYPNVFLRGPVAHPSGADTLPAREPRHHYGGRSSFNSVTSGSGRAPRQHSPHVSFSGNLEYLGESSTDFGQHSFPPPPDLLFEAPPSPPIAETNFSTFGQSPRSYNNSYRSVLLSHPRSSGYGGVSTSLVKNSASPPTHTHTHSPSPLVVEGGRQRWGSPSFNDDDDRTNSTTSGSYVINPDDLRREIDDLIHNDMIV</sequence>
<feature type="chain" id="PRO_5042963748" description="Protocadherin-20" evidence="15">
    <location>
        <begin position="26"/>
        <end position="1219"/>
    </location>
</feature>
<evidence type="ECO:0000259" key="16">
    <source>
        <dbReference type="PROSITE" id="PS50268"/>
    </source>
</evidence>
<keyword evidence="9 14" id="KW-0472">Membrane</keyword>
<dbReference type="InterPro" id="IPR015919">
    <property type="entry name" value="Cadherin-like_sf"/>
</dbReference>
<feature type="domain" description="Cadherin" evidence="16">
    <location>
        <begin position="24"/>
        <end position="142"/>
    </location>
</feature>
<evidence type="ECO:0000256" key="12">
    <source>
        <dbReference type="PROSITE-ProRule" id="PRU00043"/>
    </source>
</evidence>
<evidence type="ECO:0000256" key="8">
    <source>
        <dbReference type="ARBA" id="ARBA00022989"/>
    </source>
</evidence>
<reference evidence="17 18" key="1">
    <citation type="submission" date="2024-02" db="EMBL/GenBank/DDBJ databases">
        <title>Chromosome-scale genome assembly of the rough periwinkle Littorina saxatilis.</title>
        <authorList>
            <person name="De Jode A."/>
            <person name="Faria R."/>
            <person name="Formenti G."/>
            <person name="Sims Y."/>
            <person name="Smith T.P."/>
            <person name="Tracey A."/>
            <person name="Wood J.M.D."/>
            <person name="Zagrodzka Z.B."/>
            <person name="Johannesson K."/>
            <person name="Butlin R.K."/>
            <person name="Leder E.H."/>
        </authorList>
    </citation>
    <scope>NUCLEOTIDE SEQUENCE [LARGE SCALE GENOMIC DNA]</scope>
    <source>
        <strain evidence="17">Snail1</strain>
        <tissue evidence="17">Muscle</tissue>
    </source>
</reference>
<keyword evidence="7" id="KW-0130">Cell adhesion</keyword>
<dbReference type="PROSITE" id="PS50268">
    <property type="entry name" value="CADHERIN_2"/>
    <property type="match status" value="7"/>
</dbReference>
<dbReference type="Gene3D" id="2.60.40.60">
    <property type="entry name" value="Cadherins"/>
    <property type="match status" value="7"/>
</dbReference>
<keyword evidence="6 12" id="KW-0106">Calcium</keyword>
<keyword evidence="10" id="KW-0325">Glycoprotein</keyword>
<dbReference type="SMART" id="SM00112">
    <property type="entry name" value="CA"/>
    <property type="match status" value="7"/>
</dbReference>
<dbReference type="Pfam" id="PF08266">
    <property type="entry name" value="Cadherin_2"/>
    <property type="match status" value="1"/>
</dbReference>
<gene>
    <name evidence="17" type="ORF">V1264_003837</name>
</gene>
<evidence type="ECO:0000256" key="3">
    <source>
        <dbReference type="ARBA" id="ARBA00022692"/>
    </source>
</evidence>
<dbReference type="Proteomes" id="UP001374579">
    <property type="component" value="Unassembled WGS sequence"/>
</dbReference>
<dbReference type="FunFam" id="2.60.40.60:FF:000007">
    <property type="entry name" value="Protocadherin alpha 2"/>
    <property type="match status" value="1"/>
</dbReference>
<feature type="domain" description="Cadherin" evidence="16">
    <location>
        <begin position="578"/>
        <end position="683"/>
    </location>
</feature>
<dbReference type="PROSITE" id="PS00232">
    <property type="entry name" value="CADHERIN_1"/>
    <property type="match status" value="2"/>
</dbReference>
<dbReference type="SUPFAM" id="SSF49313">
    <property type="entry name" value="Cadherin-like"/>
    <property type="match status" value="6"/>
</dbReference>
<evidence type="ECO:0000256" key="15">
    <source>
        <dbReference type="SAM" id="SignalP"/>
    </source>
</evidence>
<protein>
    <recommendedName>
        <fullName evidence="11">Protocadherin-20</fullName>
    </recommendedName>
</protein>
<feature type="region of interest" description="Disordered" evidence="13">
    <location>
        <begin position="980"/>
        <end position="1123"/>
    </location>
</feature>
<accession>A0AAN9B0F7</accession>
<dbReference type="GO" id="GO:0007156">
    <property type="term" value="P:homophilic cell adhesion via plasma membrane adhesion molecules"/>
    <property type="evidence" value="ECO:0007669"/>
    <property type="project" value="InterPro"/>
</dbReference>
<comment type="caution">
    <text evidence="17">The sequence shown here is derived from an EMBL/GenBank/DDBJ whole genome shotgun (WGS) entry which is preliminary data.</text>
</comment>
<feature type="compositionally biased region" description="Low complexity" evidence="13">
    <location>
        <begin position="986"/>
        <end position="997"/>
    </location>
</feature>
<feature type="compositionally biased region" description="Low complexity" evidence="13">
    <location>
        <begin position="860"/>
        <end position="875"/>
    </location>
</feature>
<evidence type="ECO:0000256" key="9">
    <source>
        <dbReference type="ARBA" id="ARBA00023136"/>
    </source>
</evidence>
<feature type="domain" description="Cadherin" evidence="16">
    <location>
        <begin position="143"/>
        <end position="253"/>
    </location>
</feature>
<evidence type="ECO:0000256" key="11">
    <source>
        <dbReference type="ARBA" id="ARBA00072296"/>
    </source>
</evidence>
<dbReference type="PANTHER" id="PTHR24028:SF146">
    <property type="entry name" value="CADHERIN 96CB, ISOFORM D-RELATED"/>
    <property type="match status" value="1"/>
</dbReference>
<dbReference type="InterPro" id="IPR020894">
    <property type="entry name" value="Cadherin_CS"/>
</dbReference>
<evidence type="ECO:0000256" key="2">
    <source>
        <dbReference type="ARBA" id="ARBA00022475"/>
    </source>
</evidence>
<dbReference type="InterPro" id="IPR002126">
    <property type="entry name" value="Cadherin-like_dom"/>
</dbReference>
<feature type="compositionally biased region" description="Pro residues" evidence="13">
    <location>
        <begin position="1095"/>
        <end position="1110"/>
    </location>
</feature>
<evidence type="ECO:0000256" key="7">
    <source>
        <dbReference type="ARBA" id="ARBA00022889"/>
    </source>
</evidence>
<dbReference type="InterPro" id="IPR013164">
    <property type="entry name" value="Cadherin_N"/>
</dbReference>
<dbReference type="FunFam" id="2.60.40.60:FF:000002">
    <property type="entry name" value="Protocadherin alpha 2"/>
    <property type="match status" value="1"/>
</dbReference>
<feature type="domain" description="Cadherin" evidence="16">
    <location>
        <begin position="254"/>
        <end position="361"/>
    </location>
</feature>
<name>A0AAN9B0F7_9CAEN</name>
<evidence type="ECO:0000256" key="6">
    <source>
        <dbReference type="ARBA" id="ARBA00022837"/>
    </source>
</evidence>
<evidence type="ECO:0000256" key="13">
    <source>
        <dbReference type="SAM" id="MobiDB-lite"/>
    </source>
</evidence>
<feature type="compositionally biased region" description="Polar residues" evidence="13">
    <location>
        <begin position="1114"/>
        <end position="1123"/>
    </location>
</feature>
<feature type="region of interest" description="Disordered" evidence="13">
    <location>
        <begin position="857"/>
        <end position="885"/>
    </location>
</feature>
<dbReference type="GO" id="GO:0005509">
    <property type="term" value="F:calcium ion binding"/>
    <property type="evidence" value="ECO:0007669"/>
    <property type="project" value="UniProtKB-UniRule"/>
</dbReference>
<evidence type="ECO:0000256" key="14">
    <source>
        <dbReference type="SAM" id="Phobius"/>
    </source>
</evidence>
<dbReference type="EMBL" id="JBAMIC010000013">
    <property type="protein sequence ID" value="KAK7096773.1"/>
    <property type="molecule type" value="Genomic_DNA"/>
</dbReference>
<evidence type="ECO:0000256" key="10">
    <source>
        <dbReference type="ARBA" id="ARBA00023180"/>
    </source>
</evidence>
<evidence type="ECO:0000256" key="1">
    <source>
        <dbReference type="ARBA" id="ARBA00004251"/>
    </source>
</evidence>
<organism evidence="17 18">
    <name type="scientific">Littorina saxatilis</name>
    <dbReference type="NCBI Taxonomy" id="31220"/>
    <lineage>
        <taxon>Eukaryota</taxon>
        <taxon>Metazoa</taxon>
        <taxon>Spiralia</taxon>
        <taxon>Lophotrochozoa</taxon>
        <taxon>Mollusca</taxon>
        <taxon>Gastropoda</taxon>
        <taxon>Caenogastropoda</taxon>
        <taxon>Littorinimorpha</taxon>
        <taxon>Littorinoidea</taxon>
        <taxon>Littorinidae</taxon>
        <taxon>Littorina</taxon>
    </lineage>
</organism>
<keyword evidence="2" id="KW-1003">Cell membrane</keyword>
<dbReference type="FunFam" id="2.60.40.60:FF:000092">
    <property type="entry name" value="Protocadherin 8"/>
    <property type="match status" value="1"/>
</dbReference>
<dbReference type="FunFam" id="2.60.40.60:FF:000020">
    <property type="entry name" value="Dachsous cadherin-related 1b"/>
    <property type="match status" value="1"/>
</dbReference>
<keyword evidence="3 14" id="KW-0812">Transmembrane</keyword>
<keyword evidence="18" id="KW-1185">Reference proteome</keyword>
<feature type="signal peptide" evidence="15">
    <location>
        <begin position="1"/>
        <end position="25"/>
    </location>
</feature>
<feature type="domain" description="Cadherin" evidence="16">
    <location>
        <begin position="698"/>
        <end position="793"/>
    </location>
</feature>
<feature type="compositionally biased region" description="Polar residues" evidence="13">
    <location>
        <begin position="1054"/>
        <end position="1063"/>
    </location>
</feature>
<keyword evidence="4 15" id="KW-0732">Signal</keyword>
<feature type="compositionally biased region" description="Low complexity" evidence="13">
    <location>
        <begin position="1156"/>
        <end position="1168"/>
    </location>
</feature>
<evidence type="ECO:0000313" key="18">
    <source>
        <dbReference type="Proteomes" id="UP001374579"/>
    </source>
</evidence>
<dbReference type="GO" id="GO:0005886">
    <property type="term" value="C:plasma membrane"/>
    <property type="evidence" value="ECO:0007669"/>
    <property type="project" value="UniProtKB-SubCell"/>
</dbReference>
<feature type="domain" description="Cadherin" evidence="16">
    <location>
        <begin position="372"/>
        <end position="470"/>
    </location>
</feature>
<feature type="domain" description="Cadherin" evidence="16">
    <location>
        <begin position="471"/>
        <end position="577"/>
    </location>
</feature>
<evidence type="ECO:0000313" key="17">
    <source>
        <dbReference type="EMBL" id="KAK7096773.1"/>
    </source>
</evidence>
<dbReference type="InterPro" id="IPR050174">
    <property type="entry name" value="Protocadherin/Cadherin-CA"/>
</dbReference>
<evidence type="ECO:0000256" key="5">
    <source>
        <dbReference type="ARBA" id="ARBA00022737"/>
    </source>
</evidence>
<dbReference type="AlphaFoldDB" id="A0AAN9B0F7"/>
<evidence type="ECO:0000256" key="4">
    <source>
        <dbReference type="ARBA" id="ARBA00022729"/>
    </source>
</evidence>
<dbReference type="CDD" id="cd11304">
    <property type="entry name" value="Cadherin_repeat"/>
    <property type="match status" value="7"/>
</dbReference>
<dbReference type="PANTHER" id="PTHR24028">
    <property type="entry name" value="CADHERIN-87A"/>
    <property type="match status" value="1"/>
</dbReference>
<keyword evidence="8 14" id="KW-1133">Transmembrane helix</keyword>
<dbReference type="FunFam" id="2.60.40.60:FF:000005">
    <property type="entry name" value="Protocadherin 9"/>
    <property type="match status" value="1"/>
</dbReference>
<feature type="transmembrane region" description="Helical" evidence="14">
    <location>
        <begin position="799"/>
        <end position="823"/>
    </location>
</feature>
<feature type="compositionally biased region" description="Polar residues" evidence="13">
    <location>
        <begin position="1146"/>
        <end position="1155"/>
    </location>
</feature>
<proteinExistence type="predicted"/>
<keyword evidence="5" id="KW-0677">Repeat</keyword>